<keyword evidence="3 6" id="KW-0820">tRNA-binding</keyword>
<dbReference type="GO" id="GO:0000049">
    <property type="term" value="F:tRNA binding"/>
    <property type="evidence" value="ECO:0007669"/>
    <property type="project" value="UniProtKB-UniRule"/>
</dbReference>
<evidence type="ECO:0000256" key="7">
    <source>
        <dbReference type="SAM" id="MobiDB-lite"/>
    </source>
</evidence>
<reference evidence="9" key="2">
    <citation type="submission" date="2014-06" db="EMBL/GenBank/DDBJ databases">
        <authorList>
            <person name="Aslett M."/>
        </authorList>
    </citation>
    <scope>NUCLEOTIDE SEQUENCE</scope>
</reference>
<gene>
    <name evidence="11" type="primary">EGR_03748</name>
    <name evidence="9" type="ORF">EgrG_001100200</name>
</gene>
<name>A0A068WXM4_ECHGR</name>
<keyword evidence="5" id="KW-0648">Protein biosynthesis</keyword>
<dbReference type="PROSITE" id="PS50886">
    <property type="entry name" value="TRBD"/>
    <property type="match status" value="1"/>
</dbReference>
<dbReference type="SUPFAM" id="SSF50249">
    <property type="entry name" value="Nucleic acid-binding proteins"/>
    <property type="match status" value="1"/>
</dbReference>
<evidence type="ECO:0000313" key="9">
    <source>
        <dbReference type="EMBL" id="CDS23245.1"/>
    </source>
</evidence>
<dbReference type="Proteomes" id="UP000492820">
    <property type="component" value="Unassembled WGS sequence"/>
</dbReference>
<dbReference type="InterPro" id="IPR012340">
    <property type="entry name" value="NA-bd_OB-fold"/>
</dbReference>
<feature type="compositionally biased region" description="Polar residues" evidence="7">
    <location>
        <begin position="90"/>
        <end position="102"/>
    </location>
</feature>
<evidence type="ECO:0000256" key="3">
    <source>
        <dbReference type="ARBA" id="ARBA00022555"/>
    </source>
</evidence>
<evidence type="ECO:0000256" key="5">
    <source>
        <dbReference type="ARBA" id="ARBA00022917"/>
    </source>
</evidence>
<evidence type="ECO:0000313" key="11">
    <source>
        <dbReference type="WBParaSite" id="EgrG_001100200"/>
    </source>
</evidence>
<proteinExistence type="predicted"/>
<accession>A0A068WXM4</accession>
<evidence type="ECO:0000256" key="4">
    <source>
        <dbReference type="ARBA" id="ARBA00022884"/>
    </source>
</evidence>
<evidence type="ECO:0000313" key="10">
    <source>
        <dbReference type="Proteomes" id="UP000492820"/>
    </source>
</evidence>
<dbReference type="GO" id="GO:0006412">
    <property type="term" value="P:translation"/>
    <property type="evidence" value="ECO:0007669"/>
    <property type="project" value="UniProtKB-KW"/>
</dbReference>
<dbReference type="FunFam" id="2.40.50.140:FF:000047">
    <property type="entry name" value="tyrosine--tRNA ligase, cytoplasmic isoform X2"/>
    <property type="match status" value="1"/>
</dbReference>
<dbReference type="CDD" id="cd02799">
    <property type="entry name" value="tRNA_bind_EMAP-II_like"/>
    <property type="match status" value="1"/>
</dbReference>
<comment type="subcellular location">
    <subcellularLocation>
        <location evidence="1">Cytoplasm</location>
    </subcellularLocation>
</comment>
<dbReference type="Gene3D" id="2.40.50.140">
    <property type="entry name" value="Nucleic acid-binding proteins"/>
    <property type="match status" value="1"/>
</dbReference>
<dbReference type="GO" id="GO:0005737">
    <property type="term" value="C:cytoplasm"/>
    <property type="evidence" value="ECO:0007669"/>
    <property type="project" value="UniProtKB-SubCell"/>
</dbReference>
<evidence type="ECO:0000259" key="8">
    <source>
        <dbReference type="PROSITE" id="PS50886"/>
    </source>
</evidence>
<evidence type="ECO:0000256" key="6">
    <source>
        <dbReference type="PROSITE-ProRule" id="PRU00209"/>
    </source>
</evidence>
<organism evidence="9">
    <name type="scientific">Echinococcus granulosus</name>
    <name type="common">Hydatid tapeworm</name>
    <dbReference type="NCBI Taxonomy" id="6210"/>
    <lineage>
        <taxon>Eukaryota</taxon>
        <taxon>Metazoa</taxon>
        <taxon>Spiralia</taxon>
        <taxon>Lophotrochozoa</taxon>
        <taxon>Platyhelminthes</taxon>
        <taxon>Cestoda</taxon>
        <taxon>Eucestoda</taxon>
        <taxon>Cyclophyllidea</taxon>
        <taxon>Taeniidae</taxon>
        <taxon>Echinococcus</taxon>
        <taxon>Echinococcus granulosus group</taxon>
    </lineage>
</organism>
<evidence type="ECO:0000256" key="2">
    <source>
        <dbReference type="ARBA" id="ARBA00022490"/>
    </source>
</evidence>
<evidence type="ECO:0000256" key="1">
    <source>
        <dbReference type="ARBA" id="ARBA00004496"/>
    </source>
</evidence>
<reference evidence="11" key="3">
    <citation type="submission" date="2020-10" db="UniProtKB">
        <authorList>
            <consortium name="WormBaseParasite"/>
        </authorList>
    </citation>
    <scope>IDENTIFICATION</scope>
</reference>
<dbReference type="InterPro" id="IPR002547">
    <property type="entry name" value="tRNA-bd_dom"/>
</dbReference>
<dbReference type="Pfam" id="PF01588">
    <property type="entry name" value="tRNA_bind"/>
    <property type="match status" value="1"/>
</dbReference>
<dbReference type="PANTHER" id="PTHR11586:SF33">
    <property type="entry name" value="AMINOACYL TRNA SYNTHASE COMPLEX-INTERACTING MULTIFUNCTIONAL PROTEIN 1"/>
    <property type="match status" value="1"/>
</dbReference>
<protein>
    <submittedName>
        <fullName evidence="9 11">Aminoacyl tRNA synthase complex interacting</fullName>
    </submittedName>
</protein>
<keyword evidence="2" id="KW-0963">Cytoplasm</keyword>
<dbReference type="EMBL" id="LK028589">
    <property type="protein sequence ID" value="CDS23245.1"/>
    <property type="molecule type" value="Genomic_DNA"/>
</dbReference>
<reference evidence="9 10" key="1">
    <citation type="journal article" date="2013" name="Nature">
        <title>The genomes of four tapeworm species reveal adaptations to parasitism.</title>
        <authorList>
            <person name="Tsai I.J."/>
            <person name="Zarowiecki M."/>
            <person name="Holroyd N."/>
            <person name="Garciarrubio A."/>
            <person name="Sanchez-Flores A."/>
            <person name="Brooks K.L."/>
            <person name="Tracey A."/>
            <person name="Bobes R.J."/>
            <person name="Fragoso G."/>
            <person name="Sciutto E."/>
            <person name="Aslett M."/>
            <person name="Beasley H."/>
            <person name="Bennett H.M."/>
            <person name="Cai J."/>
            <person name="Camicia F."/>
            <person name="Clark R."/>
            <person name="Cucher M."/>
            <person name="De Silva N."/>
            <person name="Day T.A."/>
            <person name="Deplazes P."/>
            <person name="Estrada K."/>
            <person name="Fernandez C."/>
            <person name="Holland P.W."/>
            <person name="Hou J."/>
            <person name="Hu S."/>
            <person name="Huckvale T."/>
            <person name="Hung S.S."/>
            <person name="Kamenetzky L."/>
            <person name="Keane J.A."/>
            <person name="Kiss F."/>
            <person name="Koziol U."/>
            <person name="Lambert O."/>
            <person name="Liu K."/>
            <person name="Luo X."/>
            <person name="Luo Y."/>
            <person name="Macchiaroli N."/>
            <person name="Nichol S."/>
            <person name="Paps J."/>
            <person name="Parkinson J."/>
            <person name="Pouchkina-Stantcheva N."/>
            <person name="Riddiford N."/>
            <person name="Rosenzvit M."/>
            <person name="Salinas G."/>
            <person name="Wasmuth J.D."/>
            <person name="Zamanian M."/>
            <person name="Zheng Y."/>
            <person name="Cai X."/>
            <person name="Soberon X."/>
            <person name="Olson P.D."/>
            <person name="Laclette J.P."/>
            <person name="Brehm K."/>
            <person name="Berriman M."/>
            <person name="Garciarrubio A."/>
            <person name="Bobes R.J."/>
            <person name="Fragoso G."/>
            <person name="Sanchez-Flores A."/>
            <person name="Estrada K."/>
            <person name="Cevallos M.A."/>
            <person name="Morett E."/>
            <person name="Gonzalez V."/>
            <person name="Portillo T."/>
            <person name="Ochoa-Leyva A."/>
            <person name="Jose M.V."/>
            <person name="Sciutto E."/>
            <person name="Landa A."/>
            <person name="Jimenez L."/>
            <person name="Valdes V."/>
            <person name="Carrero J.C."/>
            <person name="Larralde C."/>
            <person name="Morales-Montor J."/>
            <person name="Limon-Lason J."/>
            <person name="Soberon X."/>
            <person name="Laclette J.P."/>
        </authorList>
    </citation>
    <scope>NUCLEOTIDE SEQUENCE [LARGE SCALE GENOMIC DNA]</scope>
</reference>
<feature type="domain" description="TRNA-binding" evidence="8">
    <location>
        <begin position="134"/>
        <end position="238"/>
    </location>
</feature>
<dbReference type="InterPro" id="IPR051270">
    <property type="entry name" value="Tyrosine-tRNA_ligase_regulator"/>
</dbReference>
<keyword evidence="4 6" id="KW-0694">RNA-binding</keyword>
<dbReference type="PANTHER" id="PTHR11586">
    <property type="entry name" value="TRNA-AMINOACYLATION COFACTOR ARC1 FAMILY MEMBER"/>
    <property type="match status" value="1"/>
</dbReference>
<sequence length="300" mass="33070">MAAAVWCSADLVHTLMKMTSEQLVASVRDKIELLTNSDENAIEHAEQVYAKSNIHLKREIGALKKKLINLEIIAGYLQFFLPLPSDNPVGNSKSSIPDTSVRQCDEPDKKLSPPVAKPVPPTKGGKKGGDLPVDVSRIDMRVGKIVEVERHPDADSLYVEKVDMGEGKLRTVISGLVPHVPIEKMRGLMGIFMCNLKPVKMRGIESQGMLMCATDVNDRVEPLVIENPTELTLGDRVYVQGYPGEPDAQLHPKKKVWEQVKPDMRVDGAHLATYKGVPWKLKNSPNAVIKAPTMLDAEIS</sequence>
<feature type="region of interest" description="Disordered" evidence="7">
    <location>
        <begin position="90"/>
        <end position="131"/>
    </location>
</feature>
<dbReference type="OrthoDB" id="197206at2759"/>
<dbReference type="WBParaSite" id="EgrG_001100200">
    <property type="protein sequence ID" value="EgrG_001100200"/>
    <property type="gene ID" value="EgrG_001100200"/>
</dbReference>
<dbReference type="AlphaFoldDB" id="A0A068WXM4"/>